<evidence type="ECO:0000313" key="2">
    <source>
        <dbReference type="EMBL" id="KKP97665.1"/>
    </source>
</evidence>
<dbReference type="Proteomes" id="UP000034606">
    <property type="component" value="Unassembled WGS sequence"/>
</dbReference>
<gene>
    <name evidence="2" type="ORF">US05_C0013G0022</name>
</gene>
<keyword evidence="1" id="KW-0472">Membrane</keyword>
<organism evidence="2 3">
    <name type="scientific">Candidatus Nomurabacteria bacterium GW2011_GWA1_36_15</name>
    <dbReference type="NCBI Taxonomy" id="1618728"/>
    <lineage>
        <taxon>Bacteria</taxon>
        <taxon>Candidatus Nomuraibacteriota</taxon>
    </lineage>
</organism>
<evidence type="ECO:0000313" key="3">
    <source>
        <dbReference type="Proteomes" id="UP000034606"/>
    </source>
</evidence>
<reference evidence="2 3" key="1">
    <citation type="journal article" date="2015" name="Nature">
        <title>rRNA introns, odd ribosomes, and small enigmatic genomes across a large radiation of phyla.</title>
        <authorList>
            <person name="Brown C.T."/>
            <person name="Hug L.A."/>
            <person name="Thomas B.C."/>
            <person name="Sharon I."/>
            <person name="Castelle C.J."/>
            <person name="Singh A."/>
            <person name="Wilkins M.J."/>
            <person name="Williams K.H."/>
            <person name="Banfield J.F."/>
        </authorList>
    </citation>
    <scope>NUCLEOTIDE SEQUENCE [LARGE SCALE GENOMIC DNA]</scope>
</reference>
<comment type="caution">
    <text evidence="2">The sequence shown here is derived from an EMBL/GenBank/DDBJ whole genome shotgun (WGS) entry which is preliminary data.</text>
</comment>
<accession>A0A0G0GCY3</accession>
<dbReference type="EMBL" id="LBRM01000013">
    <property type="protein sequence ID" value="KKP97665.1"/>
    <property type="molecule type" value="Genomic_DNA"/>
</dbReference>
<keyword evidence="1" id="KW-0812">Transmembrane</keyword>
<dbReference type="AlphaFoldDB" id="A0A0G0GCY3"/>
<proteinExistence type="predicted"/>
<feature type="transmembrane region" description="Helical" evidence="1">
    <location>
        <begin position="29"/>
        <end position="51"/>
    </location>
</feature>
<name>A0A0G0GCY3_9BACT</name>
<protein>
    <submittedName>
        <fullName evidence="2">Uncharacterized protein</fullName>
    </submittedName>
</protein>
<evidence type="ECO:0000256" key="1">
    <source>
        <dbReference type="SAM" id="Phobius"/>
    </source>
</evidence>
<sequence>MLKCNKSCYNIFMSFNHFPFHDPKIVDSIFGISASLLGVIGTLILGILAIFGDQIRKIILKPKIKGVEPIRTFQENETQIHIYQRLIVKNIGSVSAKEVRVLLTYLDGSKTENFIPFPLNWTHWNKTTRDISRNEPVYIDVLSKTDIGGPYKFCYSQEVGIPWEPDLINFDTAKGNLRLEFYERDNKVGSIILNYSKKEDKLFIV</sequence>
<keyword evidence="1" id="KW-1133">Transmembrane helix</keyword>